<proteinExistence type="predicted"/>
<name>A0A8S5U6V9_9CAUD</name>
<reference evidence="1" key="1">
    <citation type="journal article" date="2021" name="Proc. Natl. Acad. Sci. U.S.A.">
        <title>A Catalog of Tens of Thousands of Viruses from Human Metagenomes Reveals Hidden Associations with Chronic Diseases.</title>
        <authorList>
            <person name="Tisza M.J."/>
            <person name="Buck C.B."/>
        </authorList>
    </citation>
    <scope>NUCLEOTIDE SEQUENCE</scope>
    <source>
        <strain evidence="1">Ct3Oc10</strain>
    </source>
</reference>
<sequence>MQNKYFFTKMQQFISELFWAFAGKPFEIYTTNVMEDKIRCEVEKLYPDFYLNARIVGREIRISREFYKEYAIAMMFLPCMFQVKEYYFYDLYIDNVPVGRISFKRNLDPCAYGYIVTVDPFKWCEHVRNAFNPVEEIVTDSTENLENERTKIAMNYEEVKERVEKDRRKDQ</sequence>
<organism evidence="1">
    <name type="scientific">Myoviridae sp. ct3Oc10</name>
    <dbReference type="NCBI Taxonomy" id="2825025"/>
    <lineage>
        <taxon>Viruses</taxon>
        <taxon>Duplodnaviria</taxon>
        <taxon>Heunggongvirae</taxon>
        <taxon>Uroviricota</taxon>
        <taxon>Caudoviricetes</taxon>
    </lineage>
</organism>
<dbReference type="EMBL" id="BK016023">
    <property type="protein sequence ID" value="DAF90216.1"/>
    <property type="molecule type" value="Genomic_DNA"/>
</dbReference>
<protein>
    <submittedName>
        <fullName evidence="1">Uncharacterized protein</fullName>
    </submittedName>
</protein>
<accession>A0A8S5U6V9</accession>
<evidence type="ECO:0000313" key="1">
    <source>
        <dbReference type="EMBL" id="DAF90216.1"/>
    </source>
</evidence>